<dbReference type="PANTHER" id="PTHR45138">
    <property type="entry name" value="REGULATORY COMPONENTS OF SENSORY TRANSDUCTION SYSTEM"/>
    <property type="match status" value="1"/>
</dbReference>
<dbReference type="FunFam" id="3.30.70.270:FF:000001">
    <property type="entry name" value="Diguanylate cyclase domain protein"/>
    <property type="match status" value="1"/>
</dbReference>
<dbReference type="Proteomes" id="UP000647241">
    <property type="component" value="Unassembled WGS sequence"/>
</dbReference>
<dbReference type="InterPro" id="IPR043128">
    <property type="entry name" value="Rev_trsase/Diguanyl_cyclase"/>
</dbReference>
<dbReference type="Pfam" id="PF00990">
    <property type="entry name" value="GGDEF"/>
    <property type="match status" value="1"/>
</dbReference>
<reference evidence="3" key="2">
    <citation type="submission" date="2020-09" db="EMBL/GenBank/DDBJ databases">
        <authorList>
            <person name="Sun Q."/>
            <person name="Zhou Y."/>
        </authorList>
    </citation>
    <scope>NUCLEOTIDE SEQUENCE</scope>
    <source>
        <strain evidence="3">CGMCC 1.12997</strain>
    </source>
</reference>
<evidence type="ECO:0000313" key="4">
    <source>
        <dbReference type="Proteomes" id="UP000647241"/>
    </source>
</evidence>
<dbReference type="NCBIfam" id="TIGR00254">
    <property type="entry name" value="GGDEF"/>
    <property type="match status" value="1"/>
</dbReference>
<dbReference type="EMBL" id="BMGT01000002">
    <property type="protein sequence ID" value="GGG74909.1"/>
    <property type="molecule type" value="Genomic_DNA"/>
</dbReference>
<dbReference type="GO" id="GO:0043709">
    <property type="term" value="P:cell adhesion involved in single-species biofilm formation"/>
    <property type="evidence" value="ECO:0007669"/>
    <property type="project" value="TreeGrafter"/>
</dbReference>
<comment type="caution">
    <text evidence="3">The sequence shown here is derived from an EMBL/GenBank/DDBJ whole genome shotgun (WGS) entry which is preliminary data.</text>
</comment>
<dbReference type="Gene3D" id="3.30.70.270">
    <property type="match status" value="1"/>
</dbReference>
<dbReference type="GO" id="GO:1902201">
    <property type="term" value="P:negative regulation of bacterial-type flagellum-dependent cell motility"/>
    <property type="evidence" value="ECO:0007669"/>
    <property type="project" value="TreeGrafter"/>
</dbReference>
<dbReference type="RefSeq" id="WP_188553735.1">
    <property type="nucleotide sequence ID" value="NZ_BMGT01000002.1"/>
</dbReference>
<sequence>MSIIESDTEQGVYSLAQLFSIMDYAVIEVTSANSFHLSAEPVWFDPLVTSNENQVLTDRFPFLESFLPEAFLFWEKLQDGRIQSDFWTQTNIAGEEIHLLAYAVSLNWRRFLLIRSAEDLYKERQTWQMYAHETAIQLRTIARLQRAMEETTHALKIANVKLNELSIQDSLTGVYNRRHFEHTFDLELRRTYRSGEPISILFMDVDHFKLLNDTFGHSAGDECLRSIGKLLKDFLRRPGDLVARIGGEEFAVVLPGIAGSAALQLAQSINQKIRNLKISNTNSDADIRTTVSLGVYTRPPKGEETMSQILQIVDGALYQAKRSGRDKVVVASSTSKNPHCLHVVKAGRKY</sequence>
<dbReference type="CDD" id="cd01949">
    <property type="entry name" value="GGDEF"/>
    <property type="match status" value="1"/>
</dbReference>
<name>A0A917HCG9_9BACT</name>
<dbReference type="PROSITE" id="PS50887">
    <property type="entry name" value="GGDEF"/>
    <property type="match status" value="1"/>
</dbReference>
<reference evidence="3" key="1">
    <citation type="journal article" date="2014" name="Int. J. Syst. Evol. Microbiol.">
        <title>Complete genome sequence of Corynebacterium casei LMG S-19264T (=DSM 44701T), isolated from a smear-ripened cheese.</title>
        <authorList>
            <consortium name="US DOE Joint Genome Institute (JGI-PGF)"/>
            <person name="Walter F."/>
            <person name="Albersmeier A."/>
            <person name="Kalinowski J."/>
            <person name="Ruckert C."/>
        </authorList>
    </citation>
    <scope>NUCLEOTIDE SEQUENCE</scope>
    <source>
        <strain evidence="3">CGMCC 1.12997</strain>
    </source>
</reference>
<protein>
    <recommendedName>
        <fullName evidence="1">diguanylate cyclase</fullName>
        <ecNumber evidence="1">2.7.7.65</ecNumber>
    </recommendedName>
</protein>
<proteinExistence type="predicted"/>
<dbReference type="GO" id="GO:0052621">
    <property type="term" value="F:diguanylate cyclase activity"/>
    <property type="evidence" value="ECO:0007669"/>
    <property type="project" value="UniProtKB-EC"/>
</dbReference>
<evidence type="ECO:0000256" key="1">
    <source>
        <dbReference type="ARBA" id="ARBA00012528"/>
    </source>
</evidence>
<evidence type="ECO:0000259" key="2">
    <source>
        <dbReference type="PROSITE" id="PS50887"/>
    </source>
</evidence>
<organism evidence="3 4">
    <name type="scientific">Edaphobacter dinghuensis</name>
    <dbReference type="NCBI Taxonomy" id="1560005"/>
    <lineage>
        <taxon>Bacteria</taxon>
        <taxon>Pseudomonadati</taxon>
        <taxon>Acidobacteriota</taxon>
        <taxon>Terriglobia</taxon>
        <taxon>Terriglobales</taxon>
        <taxon>Acidobacteriaceae</taxon>
        <taxon>Edaphobacter</taxon>
    </lineage>
</organism>
<dbReference type="GO" id="GO:0005886">
    <property type="term" value="C:plasma membrane"/>
    <property type="evidence" value="ECO:0007669"/>
    <property type="project" value="TreeGrafter"/>
</dbReference>
<dbReference type="SMART" id="SM00267">
    <property type="entry name" value="GGDEF"/>
    <property type="match status" value="1"/>
</dbReference>
<evidence type="ECO:0000313" key="3">
    <source>
        <dbReference type="EMBL" id="GGG74909.1"/>
    </source>
</evidence>
<dbReference type="InterPro" id="IPR050469">
    <property type="entry name" value="Diguanylate_Cyclase"/>
</dbReference>
<feature type="domain" description="GGDEF" evidence="2">
    <location>
        <begin position="196"/>
        <end position="333"/>
    </location>
</feature>
<dbReference type="SUPFAM" id="SSF55073">
    <property type="entry name" value="Nucleotide cyclase"/>
    <property type="match status" value="1"/>
</dbReference>
<dbReference type="InterPro" id="IPR029787">
    <property type="entry name" value="Nucleotide_cyclase"/>
</dbReference>
<dbReference type="EC" id="2.7.7.65" evidence="1"/>
<dbReference type="PANTHER" id="PTHR45138:SF24">
    <property type="entry name" value="DIGUANYLATE CYCLASE DGCC-RELATED"/>
    <property type="match status" value="1"/>
</dbReference>
<accession>A0A917HCG9</accession>
<dbReference type="AlphaFoldDB" id="A0A917HCG9"/>
<gene>
    <name evidence="3" type="ORF">GCM10011585_17080</name>
</gene>
<dbReference type="InterPro" id="IPR000160">
    <property type="entry name" value="GGDEF_dom"/>
</dbReference>
<keyword evidence="4" id="KW-1185">Reference proteome</keyword>